<dbReference type="Proteomes" id="UP001279734">
    <property type="component" value="Unassembled WGS sequence"/>
</dbReference>
<organism evidence="2 3">
    <name type="scientific">Nepenthes gracilis</name>
    <name type="common">Slender pitcher plant</name>
    <dbReference type="NCBI Taxonomy" id="150966"/>
    <lineage>
        <taxon>Eukaryota</taxon>
        <taxon>Viridiplantae</taxon>
        <taxon>Streptophyta</taxon>
        <taxon>Embryophyta</taxon>
        <taxon>Tracheophyta</taxon>
        <taxon>Spermatophyta</taxon>
        <taxon>Magnoliopsida</taxon>
        <taxon>eudicotyledons</taxon>
        <taxon>Gunneridae</taxon>
        <taxon>Pentapetalae</taxon>
        <taxon>Caryophyllales</taxon>
        <taxon>Nepenthaceae</taxon>
        <taxon>Nepenthes</taxon>
    </lineage>
</organism>
<name>A0AAD3TFQ8_NEPGR</name>
<feature type="compositionally biased region" description="Low complexity" evidence="1">
    <location>
        <begin position="65"/>
        <end position="80"/>
    </location>
</feature>
<comment type="caution">
    <text evidence="2">The sequence shown here is derived from an EMBL/GenBank/DDBJ whole genome shotgun (WGS) entry which is preliminary data.</text>
</comment>
<evidence type="ECO:0000313" key="2">
    <source>
        <dbReference type="EMBL" id="GMH28238.1"/>
    </source>
</evidence>
<feature type="region of interest" description="Disordered" evidence="1">
    <location>
        <begin position="15"/>
        <end position="34"/>
    </location>
</feature>
<protein>
    <submittedName>
        <fullName evidence="2">Uncharacterized protein</fullName>
    </submittedName>
</protein>
<dbReference type="AlphaFoldDB" id="A0AAD3TFQ8"/>
<feature type="compositionally biased region" description="Polar residues" evidence="1">
    <location>
        <begin position="23"/>
        <end position="34"/>
    </location>
</feature>
<evidence type="ECO:0000256" key="1">
    <source>
        <dbReference type="SAM" id="MobiDB-lite"/>
    </source>
</evidence>
<evidence type="ECO:0000313" key="3">
    <source>
        <dbReference type="Proteomes" id="UP001279734"/>
    </source>
</evidence>
<dbReference type="EMBL" id="BSYO01000034">
    <property type="protein sequence ID" value="GMH28238.1"/>
    <property type="molecule type" value="Genomic_DNA"/>
</dbReference>
<gene>
    <name evidence="2" type="ORF">Nepgr_030081</name>
</gene>
<sequence>MLAAPPAYCLPKKTPPVYPMQRPRQTVSGSAINPHTQVLSNRGIAEEVHRLCSIINSQEWAVPLQQDQQAGQQRQGQKDATQPGETRAISLTFDLPTTQDRKHCLCAGNTTRTAALTSKPCC</sequence>
<reference evidence="2" key="1">
    <citation type="submission" date="2023-05" db="EMBL/GenBank/DDBJ databases">
        <title>Nepenthes gracilis genome sequencing.</title>
        <authorList>
            <person name="Fukushima K."/>
        </authorList>
    </citation>
    <scope>NUCLEOTIDE SEQUENCE</scope>
    <source>
        <strain evidence="2">SING2019-196</strain>
    </source>
</reference>
<proteinExistence type="predicted"/>
<feature type="region of interest" description="Disordered" evidence="1">
    <location>
        <begin position="64"/>
        <end position="93"/>
    </location>
</feature>
<keyword evidence="3" id="KW-1185">Reference proteome</keyword>
<accession>A0AAD3TFQ8</accession>